<evidence type="ECO:0000256" key="17">
    <source>
        <dbReference type="ARBA" id="ARBA00024663"/>
    </source>
</evidence>
<dbReference type="Pfam" id="PF01764">
    <property type="entry name" value="Lipase_3"/>
    <property type="match status" value="1"/>
</dbReference>
<dbReference type="Proteomes" id="UP000184267">
    <property type="component" value="Unassembled WGS sequence"/>
</dbReference>
<name>A0A1M2VNE7_TRAPU</name>
<dbReference type="GO" id="GO:0005775">
    <property type="term" value="C:vacuolar lumen"/>
    <property type="evidence" value="ECO:0007669"/>
    <property type="project" value="TreeGrafter"/>
</dbReference>
<feature type="chain" id="PRO_5012228462" description="triacylglycerol lipase" evidence="20">
    <location>
        <begin position="19"/>
        <end position="501"/>
    </location>
</feature>
<feature type="signal peptide" evidence="20">
    <location>
        <begin position="1"/>
        <end position="18"/>
    </location>
</feature>
<comment type="caution">
    <text evidence="22">The sequence shown here is derived from an EMBL/GenBank/DDBJ whole genome shotgun (WGS) entry which is preliminary data.</text>
</comment>
<dbReference type="CDD" id="cd00519">
    <property type="entry name" value="Lipase_3"/>
    <property type="match status" value="1"/>
</dbReference>
<comment type="function">
    <text evidence="17">Lipase which is essential for lysis of subvacuolar cytoplasm to vacuole targeted bodies and intravacuolar autophagic bodies. Involved in the lysis of intravacuolar multivesicular body (MVB) vesicles. The intravacuolar membrane disintegration by ATG15 is critical to life span extension.</text>
</comment>
<dbReference type="SUPFAM" id="SSF53474">
    <property type="entry name" value="alpha/beta-Hydrolases"/>
    <property type="match status" value="1"/>
</dbReference>
<evidence type="ECO:0000256" key="19">
    <source>
        <dbReference type="SAM" id="MobiDB-lite"/>
    </source>
</evidence>
<dbReference type="OMA" id="KEVITHV"/>
<evidence type="ECO:0000256" key="8">
    <source>
        <dbReference type="ARBA" id="ARBA00022753"/>
    </source>
</evidence>
<evidence type="ECO:0000256" key="2">
    <source>
        <dbReference type="ARBA" id="ARBA00004270"/>
    </source>
</evidence>
<evidence type="ECO:0000256" key="16">
    <source>
        <dbReference type="ARBA" id="ARBA00023180"/>
    </source>
</evidence>
<keyword evidence="10" id="KW-0442">Lipid degradation</keyword>
<comment type="subunit">
    <text evidence="5">Binds to both phosphatidylinositol (PI) and phosphatidylinositol 3,5-bisphosphate (PIP2).</text>
</comment>
<dbReference type="Gene3D" id="3.40.50.1820">
    <property type="entry name" value="alpha/beta hydrolase"/>
    <property type="match status" value="1"/>
</dbReference>
<evidence type="ECO:0000256" key="4">
    <source>
        <dbReference type="ARBA" id="ARBA00010701"/>
    </source>
</evidence>
<dbReference type="InterPro" id="IPR050805">
    <property type="entry name" value="ATG15_Lipase"/>
</dbReference>
<keyword evidence="8" id="KW-0967">Endosome</keyword>
<dbReference type="EMBL" id="MNAD01000983">
    <property type="protein sequence ID" value="OJT09121.1"/>
    <property type="molecule type" value="Genomic_DNA"/>
</dbReference>
<protein>
    <recommendedName>
        <fullName evidence="6">triacylglycerol lipase</fullName>
        <ecNumber evidence="6">3.1.1.3</ecNumber>
    </recommendedName>
    <alternativeName>
        <fullName evidence="18">Autophagy-related protein 15</fullName>
    </alternativeName>
</protein>
<dbReference type="GO" id="GO:0004620">
    <property type="term" value="F:phospholipase activity"/>
    <property type="evidence" value="ECO:0007669"/>
    <property type="project" value="TreeGrafter"/>
</dbReference>
<evidence type="ECO:0000313" key="23">
    <source>
        <dbReference type="Proteomes" id="UP000184267"/>
    </source>
</evidence>
<dbReference type="OrthoDB" id="58570at2759"/>
<dbReference type="AlphaFoldDB" id="A0A1M2VNE7"/>
<feature type="compositionally biased region" description="Polar residues" evidence="19">
    <location>
        <begin position="476"/>
        <end position="487"/>
    </location>
</feature>
<comment type="similarity">
    <text evidence="4">Belongs to the AB hydrolase superfamily. Lipase family.</text>
</comment>
<dbReference type="GO" id="GO:0006660">
    <property type="term" value="P:phosphatidylserine catabolic process"/>
    <property type="evidence" value="ECO:0007669"/>
    <property type="project" value="TreeGrafter"/>
</dbReference>
<gene>
    <name evidence="22" type="ORF">TRAPUB_14448</name>
</gene>
<evidence type="ECO:0000256" key="6">
    <source>
        <dbReference type="ARBA" id="ARBA00013279"/>
    </source>
</evidence>
<evidence type="ECO:0000259" key="21">
    <source>
        <dbReference type="Pfam" id="PF01764"/>
    </source>
</evidence>
<keyword evidence="15" id="KW-0472">Membrane</keyword>
<organism evidence="22 23">
    <name type="scientific">Trametes pubescens</name>
    <name type="common">White-rot fungus</name>
    <dbReference type="NCBI Taxonomy" id="154538"/>
    <lineage>
        <taxon>Eukaryota</taxon>
        <taxon>Fungi</taxon>
        <taxon>Dikarya</taxon>
        <taxon>Basidiomycota</taxon>
        <taxon>Agaricomycotina</taxon>
        <taxon>Agaricomycetes</taxon>
        <taxon>Polyporales</taxon>
        <taxon>Polyporaceae</taxon>
        <taxon>Trametes</taxon>
    </lineage>
</organism>
<keyword evidence="23" id="KW-1185">Reference proteome</keyword>
<dbReference type="GO" id="GO:0046461">
    <property type="term" value="P:neutral lipid catabolic process"/>
    <property type="evidence" value="ECO:0007669"/>
    <property type="project" value="TreeGrafter"/>
</dbReference>
<evidence type="ECO:0000256" key="12">
    <source>
        <dbReference type="ARBA" id="ARBA00022989"/>
    </source>
</evidence>
<evidence type="ECO:0000256" key="13">
    <source>
        <dbReference type="ARBA" id="ARBA00023006"/>
    </source>
</evidence>
<dbReference type="GO" id="GO:0004806">
    <property type="term" value="F:triacylglycerol lipase activity"/>
    <property type="evidence" value="ECO:0007669"/>
    <property type="project" value="UniProtKB-EC"/>
</dbReference>
<reference evidence="22 23" key="1">
    <citation type="submission" date="2016-10" db="EMBL/GenBank/DDBJ databases">
        <title>Genome sequence of the basidiomycete white-rot fungus Trametes pubescens.</title>
        <authorList>
            <person name="Makela M.R."/>
            <person name="Granchi Z."/>
            <person name="Peng M."/>
            <person name="De Vries R.P."/>
            <person name="Grigoriev I."/>
            <person name="Riley R."/>
            <person name="Hilden K."/>
        </authorList>
    </citation>
    <scope>NUCLEOTIDE SEQUENCE [LARGE SCALE GENOMIC DNA]</scope>
    <source>
        <strain evidence="22 23">FBCC735</strain>
    </source>
</reference>
<dbReference type="GO" id="GO:0032585">
    <property type="term" value="C:multivesicular body membrane"/>
    <property type="evidence" value="ECO:0007669"/>
    <property type="project" value="UniProtKB-SubCell"/>
</dbReference>
<dbReference type="EC" id="3.1.1.3" evidence="6"/>
<evidence type="ECO:0000256" key="7">
    <source>
        <dbReference type="ARBA" id="ARBA00022692"/>
    </source>
</evidence>
<evidence type="ECO:0000256" key="9">
    <source>
        <dbReference type="ARBA" id="ARBA00022801"/>
    </source>
</evidence>
<accession>A0A1M2VNE7</accession>
<keyword evidence="9" id="KW-0378">Hydrolase</keyword>
<keyword evidence="11" id="KW-0735">Signal-anchor</keyword>
<evidence type="ECO:0000256" key="14">
    <source>
        <dbReference type="ARBA" id="ARBA00023098"/>
    </source>
</evidence>
<sequence length="501" mass="54939">MRLIVLLLLITFLATCNAAATGTSTSSGTPIAFELQHEYRPQLRDDLDDLGQLAFDISDVDAAPSLSVATLQAKPTTVYRPRSPAGFQHARLRSLRSEESEPVEWDEVRVLAPDIEDRHTLSQLARMTGNAYALPGRKNWYDIDAAWNTSFPFGWEDAADGFRGHVFMSPDNATAVLSIKGTTLQGPTSKKDKFNDNLLFSCCCARVDITWIFNTVCKCYANNWRCDNTCLTDALVQDSLFYNVGVNLVNNLTALYPHANIWLVGHSLGGALASLLGTTFGLPSVAFESPGERLAAQRLHLPMPPSPPSSNHSASPYSRAPVTHVYHNADPIPQGACTGVGSPCAQAGYALESRCHLGKSIVYDTVGKLGWRVDIRKHVIKEVITHVIEAEVEDGWEEDVDGRSREVPAAKAEEDCIVCLVLSSYSSGTDRWTLRTASSGSLETSRIGMTLYECCTLTAYVCRITKLYVTYTQSASPSGFRTKNYLSTRGPRPRRAGTCER</sequence>
<evidence type="ECO:0000256" key="1">
    <source>
        <dbReference type="ARBA" id="ARBA00001024"/>
    </source>
</evidence>
<feature type="region of interest" description="Disordered" evidence="19">
    <location>
        <begin position="476"/>
        <end position="501"/>
    </location>
</feature>
<evidence type="ECO:0000256" key="11">
    <source>
        <dbReference type="ARBA" id="ARBA00022968"/>
    </source>
</evidence>
<keyword evidence="20" id="KW-0732">Signal</keyword>
<keyword evidence="16" id="KW-0325">Glycoprotein</keyword>
<evidence type="ECO:0000313" key="22">
    <source>
        <dbReference type="EMBL" id="OJT09121.1"/>
    </source>
</evidence>
<evidence type="ECO:0000256" key="18">
    <source>
        <dbReference type="ARBA" id="ARBA00029828"/>
    </source>
</evidence>
<dbReference type="GO" id="GO:0034727">
    <property type="term" value="P:piecemeal microautophagy of the nucleus"/>
    <property type="evidence" value="ECO:0007669"/>
    <property type="project" value="TreeGrafter"/>
</dbReference>
<comment type="catalytic activity">
    <reaction evidence="1">
        <text>a triacylglycerol + H2O = a diacylglycerol + a fatty acid + H(+)</text>
        <dbReference type="Rhea" id="RHEA:12044"/>
        <dbReference type="ChEBI" id="CHEBI:15377"/>
        <dbReference type="ChEBI" id="CHEBI:15378"/>
        <dbReference type="ChEBI" id="CHEBI:17855"/>
        <dbReference type="ChEBI" id="CHEBI:18035"/>
        <dbReference type="ChEBI" id="CHEBI:28868"/>
        <dbReference type="EC" id="3.1.1.3"/>
    </reaction>
</comment>
<comment type="subcellular location">
    <subcellularLocation>
        <location evidence="3">Endosome</location>
        <location evidence="3">Multivesicular body membrane</location>
        <topology evidence="3">Single-pass type II membrane protein</topology>
    </subcellularLocation>
    <subcellularLocation>
        <location evidence="2">Prevacuolar compartment membrane</location>
        <topology evidence="2">Single-pass type II membrane protein</topology>
    </subcellularLocation>
</comment>
<dbReference type="STRING" id="154538.A0A1M2VNE7"/>
<evidence type="ECO:0000256" key="5">
    <source>
        <dbReference type="ARBA" id="ARBA00011137"/>
    </source>
</evidence>
<evidence type="ECO:0000256" key="20">
    <source>
        <dbReference type="SAM" id="SignalP"/>
    </source>
</evidence>
<keyword evidence="13" id="KW-0072">Autophagy</keyword>
<proteinExistence type="inferred from homology"/>
<dbReference type="GO" id="GO:0034496">
    <property type="term" value="P:multivesicular body membrane disassembly"/>
    <property type="evidence" value="ECO:0007669"/>
    <property type="project" value="TreeGrafter"/>
</dbReference>
<evidence type="ECO:0000256" key="10">
    <source>
        <dbReference type="ARBA" id="ARBA00022963"/>
    </source>
</evidence>
<feature type="domain" description="Fungal lipase-type" evidence="21">
    <location>
        <begin position="248"/>
        <end position="279"/>
    </location>
</feature>
<keyword evidence="7" id="KW-0812">Transmembrane</keyword>
<keyword evidence="12" id="KW-1133">Transmembrane helix</keyword>
<dbReference type="PANTHER" id="PTHR47175">
    <property type="entry name" value="LIPASE ATG15-RELATED"/>
    <property type="match status" value="1"/>
</dbReference>
<evidence type="ECO:0000256" key="3">
    <source>
        <dbReference type="ARBA" id="ARBA00004343"/>
    </source>
</evidence>
<dbReference type="InterPro" id="IPR029058">
    <property type="entry name" value="AB_hydrolase_fold"/>
</dbReference>
<evidence type="ECO:0000256" key="15">
    <source>
        <dbReference type="ARBA" id="ARBA00023136"/>
    </source>
</evidence>
<dbReference type="InterPro" id="IPR002921">
    <property type="entry name" value="Fungal_lipase-type"/>
</dbReference>
<keyword evidence="14" id="KW-0443">Lipid metabolism</keyword>
<dbReference type="PANTHER" id="PTHR47175:SF2">
    <property type="entry name" value="LIPASE ATG15-RELATED"/>
    <property type="match status" value="1"/>
</dbReference>